<dbReference type="PANTHER" id="PTHR45138:SF9">
    <property type="entry name" value="DIGUANYLATE CYCLASE DGCM-RELATED"/>
    <property type="match status" value="1"/>
</dbReference>
<dbReference type="InterPro" id="IPR000160">
    <property type="entry name" value="GGDEF_dom"/>
</dbReference>
<dbReference type="InterPro" id="IPR029787">
    <property type="entry name" value="Nucleotide_cyclase"/>
</dbReference>
<dbReference type="Pfam" id="PF13426">
    <property type="entry name" value="PAS_9"/>
    <property type="match status" value="1"/>
</dbReference>
<sequence>MDSRLFQLPCGYMETDLQYVITDINETLLNWTNYKREDLIGKHIEKLFSASSKLIFHSYLYPNMSIYHFVDELFIHVQSSEGHTIPCLVNAKEIQLDDAALVSIVFMPMKKRIDHEREVRQAKLMLEEAYKEKTIAYEHLHRINKEIENKQEQLLSMNEELTKISNTDNLTGIANRRFFQQQLTDYVEKYRQNSVPFSLLVMDIDHFKQVNDKHGHAIGDLVLAQLGLILNTVARENDTVARFGGEEFVLLLGETAEEEAFQLAQNLNKRLEQTIWPTIGMLTVSIGCATFQEDDTEISIFEHADEALYEAKRKGRNCTIQYETWKDL</sequence>
<dbReference type="InterPro" id="IPR035965">
    <property type="entry name" value="PAS-like_dom_sf"/>
</dbReference>
<keyword evidence="4" id="KW-1185">Reference proteome</keyword>
<dbReference type="InterPro" id="IPR043128">
    <property type="entry name" value="Rev_trsase/Diguanyl_cyclase"/>
</dbReference>
<feature type="coiled-coil region" evidence="1">
    <location>
        <begin position="112"/>
        <end position="167"/>
    </location>
</feature>
<name>A0ABR8XT50_9BACL</name>
<dbReference type="CDD" id="cd00130">
    <property type="entry name" value="PAS"/>
    <property type="match status" value="1"/>
</dbReference>
<dbReference type="InterPro" id="IPR000014">
    <property type="entry name" value="PAS"/>
</dbReference>
<dbReference type="PANTHER" id="PTHR45138">
    <property type="entry name" value="REGULATORY COMPONENTS OF SENSORY TRANSDUCTION SYSTEM"/>
    <property type="match status" value="1"/>
</dbReference>
<gene>
    <name evidence="3" type="ORF">H9635_00085</name>
</gene>
<dbReference type="Gene3D" id="3.30.70.270">
    <property type="match status" value="1"/>
</dbReference>
<keyword evidence="1" id="KW-0175">Coiled coil</keyword>
<comment type="caution">
    <text evidence="3">The sequence shown here is derived from an EMBL/GenBank/DDBJ whole genome shotgun (WGS) entry which is preliminary data.</text>
</comment>
<protein>
    <submittedName>
        <fullName evidence="3">Sensor domain-containing diguanylate cyclase</fullName>
    </submittedName>
</protein>
<evidence type="ECO:0000256" key="1">
    <source>
        <dbReference type="SAM" id="Coils"/>
    </source>
</evidence>
<accession>A0ABR8XT50</accession>
<dbReference type="SMART" id="SM00267">
    <property type="entry name" value="GGDEF"/>
    <property type="match status" value="1"/>
</dbReference>
<dbReference type="InterPro" id="IPR050469">
    <property type="entry name" value="Diguanylate_Cyclase"/>
</dbReference>
<dbReference type="PROSITE" id="PS50887">
    <property type="entry name" value="GGDEF"/>
    <property type="match status" value="1"/>
</dbReference>
<evidence type="ECO:0000313" key="4">
    <source>
        <dbReference type="Proteomes" id="UP000619101"/>
    </source>
</evidence>
<proteinExistence type="predicted"/>
<dbReference type="SUPFAM" id="SSF55785">
    <property type="entry name" value="PYP-like sensor domain (PAS domain)"/>
    <property type="match status" value="1"/>
</dbReference>
<dbReference type="NCBIfam" id="TIGR00254">
    <property type="entry name" value="GGDEF"/>
    <property type="match status" value="1"/>
</dbReference>
<dbReference type="Pfam" id="PF00990">
    <property type="entry name" value="GGDEF"/>
    <property type="match status" value="1"/>
</dbReference>
<dbReference type="EMBL" id="JACSPZ010000001">
    <property type="protein sequence ID" value="MBD8035114.1"/>
    <property type="molecule type" value="Genomic_DNA"/>
</dbReference>
<dbReference type="SUPFAM" id="SSF55073">
    <property type="entry name" value="Nucleotide cyclase"/>
    <property type="match status" value="1"/>
</dbReference>
<dbReference type="Proteomes" id="UP000619101">
    <property type="component" value="Unassembled WGS sequence"/>
</dbReference>
<evidence type="ECO:0000313" key="3">
    <source>
        <dbReference type="EMBL" id="MBD8035114.1"/>
    </source>
</evidence>
<feature type="domain" description="GGDEF" evidence="2">
    <location>
        <begin position="195"/>
        <end position="324"/>
    </location>
</feature>
<dbReference type="RefSeq" id="WP_191698107.1">
    <property type="nucleotide sequence ID" value="NZ_JACSPZ010000001.1"/>
</dbReference>
<reference evidence="3 4" key="1">
    <citation type="submission" date="2020-08" db="EMBL/GenBank/DDBJ databases">
        <title>A Genomic Blueprint of the Chicken Gut Microbiome.</title>
        <authorList>
            <person name="Gilroy R."/>
            <person name="Ravi A."/>
            <person name="Getino M."/>
            <person name="Pursley I."/>
            <person name="Horton D.L."/>
            <person name="Alikhan N.-F."/>
            <person name="Baker D."/>
            <person name="Gharbi K."/>
            <person name="Hall N."/>
            <person name="Watson M."/>
            <person name="Adriaenssens E.M."/>
            <person name="Foster-Nyarko E."/>
            <person name="Jarju S."/>
            <person name="Secka A."/>
            <person name="Antonio M."/>
            <person name="Oren A."/>
            <person name="Chaudhuri R."/>
            <person name="La Ragione R.M."/>
            <person name="Hildebrand F."/>
            <person name="Pallen M.J."/>
        </authorList>
    </citation>
    <scope>NUCLEOTIDE SEQUENCE [LARGE SCALE GENOMIC DNA]</scope>
    <source>
        <strain evidence="3 4">A46</strain>
    </source>
</reference>
<dbReference type="Gene3D" id="3.30.450.20">
    <property type="entry name" value="PAS domain"/>
    <property type="match status" value="1"/>
</dbReference>
<dbReference type="CDD" id="cd01949">
    <property type="entry name" value="GGDEF"/>
    <property type="match status" value="1"/>
</dbReference>
<organism evidence="3 4">
    <name type="scientific">Solibacillus faecavium</name>
    <dbReference type="NCBI Taxonomy" id="2762221"/>
    <lineage>
        <taxon>Bacteria</taxon>
        <taxon>Bacillati</taxon>
        <taxon>Bacillota</taxon>
        <taxon>Bacilli</taxon>
        <taxon>Bacillales</taxon>
        <taxon>Caryophanaceae</taxon>
        <taxon>Solibacillus</taxon>
    </lineage>
</organism>
<evidence type="ECO:0000259" key="2">
    <source>
        <dbReference type="PROSITE" id="PS50887"/>
    </source>
</evidence>